<dbReference type="Proteomes" id="UP001219525">
    <property type="component" value="Unassembled WGS sequence"/>
</dbReference>
<keyword evidence="2" id="KW-1185">Reference proteome</keyword>
<dbReference type="EMBL" id="JARJCW010000008">
    <property type="protein sequence ID" value="KAJ7221658.1"/>
    <property type="molecule type" value="Genomic_DNA"/>
</dbReference>
<reference evidence="1" key="1">
    <citation type="submission" date="2023-03" db="EMBL/GenBank/DDBJ databases">
        <title>Massive genome expansion in bonnet fungi (Mycena s.s.) driven by repeated elements and novel gene families across ecological guilds.</title>
        <authorList>
            <consortium name="Lawrence Berkeley National Laboratory"/>
            <person name="Harder C.B."/>
            <person name="Miyauchi S."/>
            <person name="Viragh M."/>
            <person name="Kuo A."/>
            <person name="Thoen E."/>
            <person name="Andreopoulos B."/>
            <person name="Lu D."/>
            <person name="Skrede I."/>
            <person name="Drula E."/>
            <person name="Henrissat B."/>
            <person name="Morin E."/>
            <person name="Kohler A."/>
            <person name="Barry K."/>
            <person name="LaButti K."/>
            <person name="Morin E."/>
            <person name="Salamov A."/>
            <person name="Lipzen A."/>
            <person name="Mereny Z."/>
            <person name="Hegedus B."/>
            <person name="Baldrian P."/>
            <person name="Stursova M."/>
            <person name="Weitz H."/>
            <person name="Taylor A."/>
            <person name="Grigoriev I.V."/>
            <person name="Nagy L.G."/>
            <person name="Martin F."/>
            <person name="Kauserud H."/>
        </authorList>
    </citation>
    <scope>NUCLEOTIDE SEQUENCE</scope>
    <source>
        <strain evidence="1">9144</strain>
    </source>
</reference>
<gene>
    <name evidence="1" type="ORF">GGX14DRAFT_559142</name>
</gene>
<sequence length="317" mass="33890">MRHVDIDILNSPSFPVPQHALSQPASPHSPACLTHSLPAPAYFAHMPASACTSLRSKALPACKSVQGPRTCLSACPPHTPACLPDYPQGRPLATPACSPLLLVARLLLVAPTYPFACSPHLPAAHFPALATPVYPTAPVAKPHALRTCLPLATPAPSTCLPLATFSCLPACHTCLPPASLKTTRKAATTAIKTCWCQVSKYWLQASTSLDASPLKLKTKLSHSLDFYHHIASLDHPSRAFWDNVDTEEINNASEECIRLDQECFPRVETHSAPTSSELWHEKLVKLAKAVTCISPGSVVLHEPLGGSLDLGAGRADR</sequence>
<name>A0AAD6VSZ9_9AGAR</name>
<evidence type="ECO:0000313" key="1">
    <source>
        <dbReference type="EMBL" id="KAJ7221658.1"/>
    </source>
</evidence>
<protein>
    <submittedName>
        <fullName evidence="1">Uncharacterized protein</fullName>
    </submittedName>
</protein>
<accession>A0AAD6VSZ9</accession>
<comment type="caution">
    <text evidence="1">The sequence shown here is derived from an EMBL/GenBank/DDBJ whole genome shotgun (WGS) entry which is preliminary data.</text>
</comment>
<evidence type="ECO:0000313" key="2">
    <source>
        <dbReference type="Proteomes" id="UP001219525"/>
    </source>
</evidence>
<dbReference type="AlphaFoldDB" id="A0AAD6VSZ9"/>
<proteinExistence type="predicted"/>
<organism evidence="1 2">
    <name type="scientific">Mycena pura</name>
    <dbReference type="NCBI Taxonomy" id="153505"/>
    <lineage>
        <taxon>Eukaryota</taxon>
        <taxon>Fungi</taxon>
        <taxon>Dikarya</taxon>
        <taxon>Basidiomycota</taxon>
        <taxon>Agaricomycotina</taxon>
        <taxon>Agaricomycetes</taxon>
        <taxon>Agaricomycetidae</taxon>
        <taxon>Agaricales</taxon>
        <taxon>Marasmiineae</taxon>
        <taxon>Mycenaceae</taxon>
        <taxon>Mycena</taxon>
    </lineage>
</organism>